<dbReference type="STRING" id="1802301.A2664_02555"/>
<dbReference type="PANTHER" id="PTHR30290:SF9">
    <property type="entry name" value="OLIGOPEPTIDE-BINDING PROTEIN APPA"/>
    <property type="match status" value="1"/>
</dbReference>
<evidence type="ECO:0000256" key="2">
    <source>
        <dbReference type="ARBA" id="ARBA00022448"/>
    </source>
</evidence>
<evidence type="ECO:0000313" key="6">
    <source>
        <dbReference type="EMBL" id="OHA18319.1"/>
    </source>
</evidence>
<dbReference type="Gene3D" id="3.90.76.10">
    <property type="entry name" value="Dipeptide-binding Protein, Domain 1"/>
    <property type="match status" value="1"/>
</dbReference>
<gene>
    <name evidence="6" type="ORF">A2664_02555</name>
</gene>
<dbReference type="GO" id="GO:0043190">
    <property type="term" value="C:ATP-binding cassette (ABC) transporter complex"/>
    <property type="evidence" value="ECO:0007669"/>
    <property type="project" value="InterPro"/>
</dbReference>
<dbReference type="InterPro" id="IPR030678">
    <property type="entry name" value="Peptide/Ni-bd"/>
</dbReference>
<dbReference type="Gene3D" id="3.10.105.10">
    <property type="entry name" value="Dipeptide-binding Protein, Domain 3"/>
    <property type="match status" value="1"/>
</dbReference>
<feature type="transmembrane region" description="Helical" evidence="4">
    <location>
        <begin position="20"/>
        <end position="42"/>
    </location>
</feature>
<keyword evidence="2" id="KW-0813">Transport</keyword>
<keyword evidence="4" id="KW-1133">Transmembrane helix</keyword>
<evidence type="ECO:0000313" key="7">
    <source>
        <dbReference type="Proteomes" id="UP000178873"/>
    </source>
</evidence>
<dbReference type="PIRSF" id="PIRSF002741">
    <property type="entry name" value="MppA"/>
    <property type="match status" value="1"/>
</dbReference>
<dbReference type="AlphaFoldDB" id="A0A1G2M5D0"/>
<dbReference type="InterPro" id="IPR039424">
    <property type="entry name" value="SBP_5"/>
</dbReference>
<accession>A0A1G2M5D0</accession>
<evidence type="ECO:0000256" key="3">
    <source>
        <dbReference type="ARBA" id="ARBA00022729"/>
    </source>
</evidence>
<dbReference type="GO" id="GO:0015833">
    <property type="term" value="P:peptide transport"/>
    <property type="evidence" value="ECO:0007669"/>
    <property type="project" value="TreeGrafter"/>
</dbReference>
<keyword evidence="3" id="KW-0732">Signal</keyword>
<evidence type="ECO:0000259" key="5">
    <source>
        <dbReference type="Pfam" id="PF00496"/>
    </source>
</evidence>
<evidence type="ECO:0000256" key="4">
    <source>
        <dbReference type="SAM" id="Phobius"/>
    </source>
</evidence>
<dbReference type="SUPFAM" id="SSF53850">
    <property type="entry name" value="Periplasmic binding protein-like II"/>
    <property type="match status" value="1"/>
</dbReference>
<proteinExistence type="inferred from homology"/>
<organism evidence="6 7">
    <name type="scientific">Candidatus Taylorbacteria bacterium RIFCSPHIGHO2_01_FULL_46_22b</name>
    <dbReference type="NCBI Taxonomy" id="1802301"/>
    <lineage>
        <taxon>Bacteria</taxon>
        <taxon>Candidatus Tayloriibacteriota</taxon>
    </lineage>
</organism>
<evidence type="ECO:0000256" key="1">
    <source>
        <dbReference type="ARBA" id="ARBA00005695"/>
    </source>
</evidence>
<reference evidence="6 7" key="1">
    <citation type="journal article" date="2016" name="Nat. Commun.">
        <title>Thousands of microbial genomes shed light on interconnected biogeochemical processes in an aquifer system.</title>
        <authorList>
            <person name="Anantharaman K."/>
            <person name="Brown C.T."/>
            <person name="Hug L.A."/>
            <person name="Sharon I."/>
            <person name="Castelle C.J."/>
            <person name="Probst A.J."/>
            <person name="Thomas B.C."/>
            <person name="Singh A."/>
            <person name="Wilkins M.J."/>
            <person name="Karaoz U."/>
            <person name="Brodie E.L."/>
            <person name="Williams K.H."/>
            <person name="Hubbard S.S."/>
            <person name="Banfield J.F."/>
        </authorList>
    </citation>
    <scope>NUCLEOTIDE SEQUENCE [LARGE SCALE GENOMIC DNA]</scope>
</reference>
<dbReference type="EMBL" id="MHRF01000007">
    <property type="protein sequence ID" value="OHA18319.1"/>
    <property type="molecule type" value="Genomic_DNA"/>
</dbReference>
<dbReference type="Pfam" id="PF00496">
    <property type="entry name" value="SBP_bac_5"/>
    <property type="match status" value="1"/>
</dbReference>
<dbReference type="Proteomes" id="UP000178873">
    <property type="component" value="Unassembled WGS sequence"/>
</dbReference>
<comment type="caution">
    <text evidence="6">The sequence shown here is derived from an EMBL/GenBank/DDBJ whole genome shotgun (WGS) entry which is preliminary data.</text>
</comment>
<comment type="similarity">
    <text evidence="1">Belongs to the bacterial solute-binding protein 5 family.</text>
</comment>
<sequence>MRYRIGSFEKAARALTAFSLTERIVFIAVAGIFAVSTFFLLVELNTALTIPVPTDGGSLTEGVIGVPRFINPLLAISDADRDLTALVYSGLMKVSGAGVLVGDLAESYEISENNLMYTFHIRPDATFQDGTPVTAEDVVFTIKKAQDPNIKSPRRASWEGVAIEKTNDLTVVVKLKTPYPPFLENTTIGILPSHIWKNVDATQFTFSQFNIEPIGSGPYKVASVKRTAGGIPLSYTLIPFKNYVQGKAYISSITTKFYTNEDGLIDAYERGEINSINSISPHSALALKALGARVESVPLPRVFAVFFNQDKVPAFTYPEVRKALVETLDRNRIVQEVLSGYGAPLSSPLPQSLFGAATNTESDLNAEIESARALLEKNGWKANATDGVFEKTVKKVVVRLEFTIATSNTTELKAGAKIIKENWERVGAKVSVTYFDASDLNQNVIRPRSYDALYFGEIVGRDLDMFAFWHSSQRNDPGLNVALYTNITADKLLEKARSTALRTDQIALYQEFAKEIEKDYAAAFVYSPDFVYVLPKNISGVNLSSVTIPSDRFINSNEWYIETDRVWNIFAPDETEQN</sequence>
<dbReference type="InterPro" id="IPR000914">
    <property type="entry name" value="SBP_5_dom"/>
</dbReference>
<name>A0A1G2M5D0_9BACT</name>
<protein>
    <recommendedName>
        <fullName evidence="5">Solute-binding protein family 5 domain-containing protein</fullName>
    </recommendedName>
</protein>
<dbReference type="PANTHER" id="PTHR30290">
    <property type="entry name" value="PERIPLASMIC BINDING COMPONENT OF ABC TRANSPORTER"/>
    <property type="match status" value="1"/>
</dbReference>
<dbReference type="Gene3D" id="3.40.190.10">
    <property type="entry name" value="Periplasmic binding protein-like II"/>
    <property type="match status" value="1"/>
</dbReference>
<keyword evidence="4" id="KW-0472">Membrane</keyword>
<keyword evidence="4" id="KW-0812">Transmembrane</keyword>
<dbReference type="GO" id="GO:1904680">
    <property type="term" value="F:peptide transmembrane transporter activity"/>
    <property type="evidence" value="ECO:0007669"/>
    <property type="project" value="TreeGrafter"/>
</dbReference>
<feature type="domain" description="Solute-binding protein family 5" evidence="5">
    <location>
        <begin position="100"/>
        <end position="468"/>
    </location>
</feature>
<dbReference type="GO" id="GO:0042597">
    <property type="term" value="C:periplasmic space"/>
    <property type="evidence" value="ECO:0007669"/>
    <property type="project" value="UniProtKB-ARBA"/>
</dbReference>